<evidence type="ECO:0000313" key="8">
    <source>
        <dbReference type="Proteomes" id="UP000011087"/>
    </source>
</evidence>
<keyword evidence="8" id="KW-1185">Reference proteome</keyword>
<dbReference type="PANTHER" id="PTHR11365:SF2">
    <property type="entry name" value="5-OXOPROLINASE"/>
    <property type="match status" value="1"/>
</dbReference>
<dbReference type="KEGG" id="gtt:GUITHDRAFT_157676"/>
<comment type="similarity">
    <text evidence="1">Belongs to the oxoprolinase family.</text>
</comment>
<dbReference type="InterPro" id="IPR003692">
    <property type="entry name" value="Hydantoinase_B"/>
</dbReference>
<evidence type="ECO:0000259" key="3">
    <source>
        <dbReference type="Pfam" id="PF02538"/>
    </source>
</evidence>
<reference evidence="6 8" key="1">
    <citation type="journal article" date="2012" name="Nature">
        <title>Algal genomes reveal evolutionary mosaicism and the fate of nucleomorphs.</title>
        <authorList>
            <consortium name="DOE Joint Genome Institute"/>
            <person name="Curtis B.A."/>
            <person name="Tanifuji G."/>
            <person name="Burki F."/>
            <person name="Gruber A."/>
            <person name="Irimia M."/>
            <person name="Maruyama S."/>
            <person name="Arias M.C."/>
            <person name="Ball S.G."/>
            <person name="Gile G.H."/>
            <person name="Hirakawa Y."/>
            <person name="Hopkins J.F."/>
            <person name="Kuo A."/>
            <person name="Rensing S.A."/>
            <person name="Schmutz J."/>
            <person name="Symeonidi A."/>
            <person name="Elias M."/>
            <person name="Eveleigh R.J."/>
            <person name="Herman E.K."/>
            <person name="Klute M.J."/>
            <person name="Nakayama T."/>
            <person name="Obornik M."/>
            <person name="Reyes-Prieto A."/>
            <person name="Armbrust E.V."/>
            <person name="Aves S.J."/>
            <person name="Beiko R.G."/>
            <person name="Coutinho P."/>
            <person name="Dacks J.B."/>
            <person name="Durnford D.G."/>
            <person name="Fast N.M."/>
            <person name="Green B.R."/>
            <person name="Grisdale C.J."/>
            <person name="Hempel F."/>
            <person name="Henrissat B."/>
            <person name="Hoppner M.P."/>
            <person name="Ishida K."/>
            <person name="Kim E."/>
            <person name="Koreny L."/>
            <person name="Kroth P.G."/>
            <person name="Liu Y."/>
            <person name="Malik S.B."/>
            <person name="Maier U.G."/>
            <person name="McRose D."/>
            <person name="Mock T."/>
            <person name="Neilson J.A."/>
            <person name="Onodera N.T."/>
            <person name="Poole A.M."/>
            <person name="Pritham E.J."/>
            <person name="Richards T.A."/>
            <person name="Rocap G."/>
            <person name="Roy S.W."/>
            <person name="Sarai C."/>
            <person name="Schaack S."/>
            <person name="Shirato S."/>
            <person name="Slamovits C.H."/>
            <person name="Spencer D.F."/>
            <person name="Suzuki S."/>
            <person name="Worden A.Z."/>
            <person name="Zauner S."/>
            <person name="Barry K."/>
            <person name="Bell C."/>
            <person name="Bharti A.K."/>
            <person name="Crow J.A."/>
            <person name="Grimwood J."/>
            <person name="Kramer R."/>
            <person name="Lindquist E."/>
            <person name="Lucas S."/>
            <person name="Salamov A."/>
            <person name="McFadden G.I."/>
            <person name="Lane C.E."/>
            <person name="Keeling P.J."/>
            <person name="Gray M.W."/>
            <person name="Grigoriev I.V."/>
            <person name="Archibald J.M."/>
        </authorList>
    </citation>
    <scope>NUCLEOTIDE SEQUENCE</scope>
    <source>
        <strain evidence="6 8">CCMP2712</strain>
    </source>
</reference>
<dbReference type="HOGENOM" id="CLU_002157_0_1_1"/>
<dbReference type="Pfam" id="PF05378">
    <property type="entry name" value="Hydant_A_N"/>
    <property type="match status" value="1"/>
</dbReference>
<feature type="domain" description="Hydantoinase A/oxoprolinase" evidence="2">
    <location>
        <begin position="229"/>
        <end position="527"/>
    </location>
</feature>
<dbReference type="OMA" id="TDCNVML"/>
<feature type="domain" description="Hydantoinase/oxoprolinase N-terminal" evidence="4">
    <location>
        <begin position="6"/>
        <end position="210"/>
    </location>
</feature>
<dbReference type="AlphaFoldDB" id="L1JFB0"/>
<dbReference type="InterPro" id="IPR002821">
    <property type="entry name" value="Hydantoinase_A"/>
</dbReference>
<feature type="domain" description="Hydantoinase B/oxoprolinase" evidence="3">
    <location>
        <begin position="740"/>
        <end position="1069"/>
    </location>
</feature>
<gene>
    <name evidence="6" type="ORF">GUITHDRAFT_157676</name>
</gene>
<dbReference type="RefSeq" id="XP_005834171.1">
    <property type="nucleotide sequence ID" value="XM_005834114.1"/>
</dbReference>
<accession>L1JFB0</accession>
<dbReference type="GO" id="GO:0006749">
    <property type="term" value="P:glutathione metabolic process"/>
    <property type="evidence" value="ECO:0007669"/>
    <property type="project" value="TreeGrafter"/>
</dbReference>
<reference evidence="7" key="3">
    <citation type="submission" date="2016-03" db="UniProtKB">
        <authorList>
            <consortium name="EnsemblProtists"/>
        </authorList>
    </citation>
    <scope>IDENTIFICATION</scope>
</reference>
<protein>
    <recommendedName>
        <fullName evidence="9">5-oxoprolinase</fullName>
    </recommendedName>
</protein>
<evidence type="ECO:0000259" key="4">
    <source>
        <dbReference type="Pfam" id="PF05378"/>
    </source>
</evidence>
<dbReference type="EMBL" id="JH992991">
    <property type="protein sequence ID" value="EKX47191.1"/>
    <property type="molecule type" value="Genomic_DNA"/>
</dbReference>
<proteinExistence type="inferred from homology"/>
<evidence type="ECO:0000313" key="6">
    <source>
        <dbReference type="EMBL" id="EKX47191.1"/>
    </source>
</evidence>
<evidence type="ECO:0000259" key="5">
    <source>
        <dbReference type="Pfam" id="PF19278"/>
    </source>
</evidence>
<dbReference type="GO" id="GO:0005829">
    <property type="term" value="C:cytosol"/>
    <property type="evidence" value="ECO:0007669"/>
    <property type="project" value="TreeGrafter"/>
</dbReference>
<dbReference type="Pfam" id="PF02538">
    <property type="entry name" value="Hydantoinase_B"/>
    <property type="match status" value="1"/>
</dbReference>
<dbReference type="STRING" id="905079.L1JFB0"/>
<dbReference type="PaxDb" id="55529-EKX47191"/>
<evidence type="ECO:0000256" key="1">
    <source>
        <dbReference type="ARBA" id="ARBA00010403"/>
    </source>
</evidence>
<reference evidence="8" key="2">
    <citation type="submission" date="2012-11" db="EMBL/GenBank/DDBJ databases">
        <authorList>
            <person name="Kuo A."/>
            <person name="Curtis B.A."/>
            <person name="Tanifuji G."/>
            <person name="Burki F."/>
            <person name="Gruber A."/>
            <person name="Irimia M."/>
            <person name="Maruyama S."/>
            <person name="Arias M.C."/>
            <person name="Ball S.G."/>
            <person name="Gile G.H."/>
            <person name="Hirakawa Y."/>
            <person name="Hopkins J.F."/>
            <person name="Rensing S.A."/>
            <person name="Schmutz J."/>
            <person name="Symeonidi A."/>
            <person name="Elias M."/>
            <person name="Eveleigh R.J."/>
            <person name="Herman E.K."/>
            <person name="Klute M.J."/>
            <person name="Nakayama T."/>
            <person name="Obornik M."/>
            <person name="Reyes-Prieto A."/>
            <person name="Armbrust E.V."/>
            <person name="Aves S.J."/>
            <person name="Beiko R.G."/>
            <person name="Coutinho P."/>
            <person name="Dacks J.B."/>
            <person name="Durnford D.G."/>
            <person name="Fast N.M."/>
            <person name="Green B.R."/>
            <person name="Grisdale C."/>
            <person name="Hempe F."/>
            <person name="Henrissat B."/>
            <person name="Hoppner M.P."/>
            <person name="Ishida K.-I."/>
            <person name="Kim E."/>
            <person name="Koreny L."/>
            <person name="Kroth P.G."/>
            <person name="Liu Y."/>
            <person name="Malik S.-B."/>
            <person name="Maier U.G."/>
            <person name="McRose D."/>
            <person name="Mock T."/>
            <person name="Neilson J.A."/>
            <person name="Onodera N.T."/>
            <person name="Poole A.M."/>
            <person name="Pritham E.J."/>
            <person name="Richards T.A."/>
            <person name="Rocap G."/>
            <person name="Roy S.W."/>
            <person name="Sarai C."/>
            <person name="Schaack S."/>
            <person name="Shirato S."/>
            <person name="Slamovits C.H."/>
            <person name="Spencer D.F."/>
            <person name="Suzuki S."/>
            <person name="Worden A.Z."/>
            <person name="Zauner S."/>
            <person name="Barry K."/>
            <person name="Bell C."/>
            <person name="Bharti A.K."/>
            <person name="Crow J.A."/>
            <person name="Grimwood J."/>
            <person name="Kramer R."/>
            <person name="Lindquist E."/>
            <person name="Lucas S."/>
            <person name="Salamov A."/>
            <person name="McFadden G.I."/>
            <person name="Lane C.E."/>
            <person name="Keeling P.J."/>
            <person name="Gray M.W."/>
            <person name="Grigoriev I.V."/>
            <person name="Archibald J.M."/>
        </authorList>
    </citation>
    <scope>NUCLEOTIDE SEQUENCE</scope>
    <source>
        <strain evidence="8">CCMP2712</strain>
    </source>
</reference>
<evidence type="ECO:0000259" key="2">
    <source>
        <dbReference type="Pfam" id="PF01968"/>
    </source>
</evidence>
<dbReference type="InterPro" id="IPR008040">
    <property type="entry name" value="Hydant_A_N"/>
</dbReference>
<dbReference type="PANTHER" id="PTHR11365">
    <property type="entry name" value="5-OXOPROLINASE RELATED"/>
    <property type="match status" value="1"/>
</dbReference>
<evidence type="ECO:0000313" key="7">
    <source>
        <dbReference type="EnsemblProtists" id="EKX47191"/>
    </source>
</evidence>
<evidence type="ECO:0008006" key="9">
    <source>
        <dbReference type="Google" id="ProtNLM"/>
    </source>
</evidence>
<dbReference type="eggNOG" id="KOG1939">
    <property type="taxonomic scope" value="Eukaryota"/>
</dbReference>
<dbReference type="EnsemblProtists" id="EKX47191">
    <property type="protein sequence ID" value="EKX47191"/>
    <property type="gene ID" value="GUITHDRAFT_157676"/>
</dbReference>
<dbReference type="InterPro" id="IPR045079">
    <property type="entry name" value="Oxoprolinase-like"/>
</dbReference>
<dbReference type="Pfam" id="PF19278">
    <property type="entry name" value="Hydant_A_C"/>
    <property type="match status" value="1"/>
</dbReference>
<dbReference type="InterPro" id="IPR049517">
    <property type="entry name" value="ACX-like_C"/>
</dbReference>
<dbReference type="Pfam" id="PF01968">
    <property type="entry name" value="Hydantoinase_A"/>
    <property type="match status" value="1"/>
</dbReference>
<dbReference type="GO" id="GO:0017168">
    <property type="term" value="F:5-oxoprolinase (ATP-hydrolyzing) activity"/>
    <property type="evidence" value="ECO:0007669"/>
    <property type="project" value="TreeGrafter"/>
</dbReference>
<dbReference type="GeneID" id="17303831"/>
<dbReference type="Proteomes" id="UP000011087">
    <property type="component" value="Unassembled WGS sequence"/>
</dbReference>
<sequence length="1167" mass="128406">MSRRLRFSIDRGGTFTDVFCKDGETCHVLKLLSKDPAYKDAPSEGIRRVLEKVTGKLHARQEPIDTSLIASIRMGTTVATNALLERRGDPCVLLITKGFKDLLFIGNQSRPNIFDLEIKCPDVLYEEVIEVEERVCLAQEGAAPIKEGRLVRGVTGEEVEVVEELNADKLREDLKKKFDMGYRAAAVMLLHSYTFPAHEQEVGRLCREIGYTQVSLSSEIMPMVKAVPRGFTSCADAYLTPSIQRYLSTFKAGFDEGLKDLELLFMQSDGGLSPVEKFNGFRAILSGPAGGVVGYAKTCYEACGKRPVIGFDMGGTSTDVSRFDGHLEHVFETTTAGVTIQAPQLDISTVAAGGGSCLRFESGMFKVGPESSSAFPGPSCYRRGGPLSVTDANLELGRILWERFPKIFGPKEDEPLDVEATRNGFRRLTEEINGFMKKEGADKELTTDEVAFGFIKVANEAMCRPIRALTSARGFDIRSHVLACFGGAGGQHACAIARSLGIGTIFIHRYASILSAYGLFLAKVVEEVQEPCSCVLEADQYQELAGTLNRLQEEAEEKLVKEGHGRESIRRNLFLNLRYEGTDCAVMTALLDKEERRKKIEKEDIAAFSARFLSSYKREFGFLLEGRKILVDDIRVRAEASSGEEEEGGSMEEDEECLKLSTEDAEQVVSVYFEGGRQDTPVFLLDKLRRRRRVTGPAILLDDISTLLVEPGCEAELTRDKDVRITVGKEEVKQRSEELDLILLSIFSHRFMSIAEQMGRTLQRTSMSTNIKERLDFSCALFDEQGGLVANAPHIPVHLGSMQDAVRYQVSKWQEDLEEGDVLMTNHPCAGGTHLPDITVITPVFLGRSSPVFFLASRGHHADIGGIAPGSMPPHSRFLFEEGMCCETFKLVRKGAWQEEGVHPGCAGSRKLRDNLSDLRAQVAANQKGVLLLNELIAEFGLDLVLSYMHHIQSNAELAVRDMLKETAQARISSSSSSGKRNVDGEVKEKQLVRLHAEDAMDDGTPIVLNVEIDINNRSAHFDFTGTGTEVYGNCNAPRAVTYSAIIYCLRAMVRKDIPLNQGCLAPITRVTDVILKAFSYCAASQGCMNNVTFGDASFGYYETIAGGAGAGPTWDGRGGVHTHMTNTRITDVEILERRFPVMVKAFGLREGSGGGGMRRGGDGVVR</sequence>
<feature type="domain" description="Acetophenone carboxylase-like C-terminal" evidence="5">
    <location>
        <begin position="540"/>
        <end position="717"/>
    </location>
</feature>
<name>L1JFB0_GUITC</name>
<organism evidence="6">
    <name type="scientific">Guillardia theta (strain CCMP2712)</name>
    <name type="common">Cryptophyte</name>
    <dbReference type="NCBI Taxonomy" id="905079"/>
    <lineage>
        <taxon>Eukaryota</taxon>
        <taxon>Cryptophyceae</taxon>
        <taxon>Pyrenomonadales</taxon>
        <taxon>Geminigeraceae</taxon>
        <taxon>Guillardia</taxon>
    </lineage>
</organism>
<dbReference type="OrthoDB" id="3643at2759"/>